<dbReference type="Pfam" id="PF02653">
    <property type="entry name" value="BPD_transp_2"/>
    <property type="match status" value="1"/>
</dbReference>
<evidence type="ECO:0000256" key="4">
    <source>
        <dbReference type="ARBA" id="ARBA00022989"/>
    </source>
</evidence>
<dbReference type="CDD" id="cd06580">
    <property type="entry name" value="TM_PBP1_transp_TpRbsC_like"/>
    <property type="match status" value="1"/>
</dbReference>
<dbReference type="RefSeq" id="WP_092361681.1">
    <property type="nucleotide sequence ID" value="NZ_CABJCG010000004.1"/>
</dbReference>
<evidence type="ECO:0000256" key="2">
    <source>
        <dbReference type="ARBA" id="ARBA00022475"/>
    </source>
</evidence>
<feature type="transmembrane region" description="Helical" evidence="6">
    <location>
        <begin position="40"/>
        <end position="63"/>
    </location>
</feature>
<keyword evidence="8" id="KW-1185">Reference proteome</keyword>
<evidence type="ECO:0000256" key="3">
    <source>
        <dbReference type="ARBA" id="ARBA00022692"/>
    </source>
</evidence>
<dbReference type="GO" id="GO:0005886">
    <property type="term" value="C:plasma membrane"/>
    <property type="evidence" value="ECO:0007669"/>
    <property type="project" value="UniProtKB-SubCell"/>
</dbReference>
<dbReference type="InterPro" id="IPR001851">
    <property type="entry name" value="ABC_transp_permease"/>
</dbReference>
<proteinExistence type="predicted"/>
<keyword evidence="4 6" id="KW-1133">Transmembrane helix</keyword>
<dbReference type="PANTHER" id="PTHR43370:SF1">
    <property type="entry name" value="GUANOSINE ABC TRANSPORTER PERMEASE PROTEIN NUPQ"/>
    <property type="match status" value="1"/>
</dbReference>
<sequence length="313" mass="32690">MLEQILTMSFLTAFLTAAVRMAAPLIYAGLGEVFLERAGILNIGLEGVMLGGAFFSFAGAYYGGGLLPGLLAGMAGGLLVSAIHGFLCIHLKQNQSVSGIALNMFMLGLTSFLYKLMSTGQAYQQIGTFGTFKIPVLGSIPLIGNAFFNQDILTYAAYGLIALTVVFYKKTSAGLAFTAVGEHPRAADAAGIPVYRYQWAAIAVNGVLGGIGGASLVLVQLGKFTENMISGRGYIALAAVILGRYTPLGMFGAALLFGGASALQIRLQALGIAIPNQALAMLPYMITLLALLGSIGKRSEPESLAVPYIRGSR</sequence>
<dbReference type="Proteomes" id="UP000198508">
    <property type="component" value="Unassembled WGS sequence"/>
</dbReference>
<keyword evidence="2" id="KW-1003">Cell membrane</keyword>
<feature type="transmembrane region" description="Helical" evidence="6">
    <location>
        <begin position="155"/>
        <end position="177"/>
    </location>
</feature>
<evidence type="ECO:0000256" key="5">
    <source>
        <dbReference type="ARBA" id="ARBA00023136"/>
    </source>
</evidence>
<evidence type="ECO:0000313" key="7">
    <source>
        <dbReference type="EMBL" id="SET36481.1"/>
    </source>
</evidence>
<feature type="transmembrane region" description="Helical" evidence="6">
    <location>
        <begin position="6"/>
        <end position="28"/>
    </location>
</feature>
<evidence type="ECO:0000313" key="8">
    <source>
        <dbReference type="Proteomes" id="UP000198508"/>
    </source>
</evidence>
<accession>A0A1I0DVW2</accession>
<feature type="transmembrane region" description="Helical" evidence="6">
    <location>
        <begin position="96"/>
        <end position="114"/>
    </location>
</feature>
<feature type="transmembrane region" description="Helical" evidence="6">
    <location>
        <begin position="126"/>
        <end position="148"/>
    </location>
</feature>
<evidence type="ECO:0000256" key="6">
    <source>
        <dbReference type="SAM" id="Phobius"/>
    </source>
</evidence>
<dbReference type="AlphaFoldDB" id="A0A1I0DVW2"/>
<protein>
    <submittedName>
        <fullName evidence="7">Nucleoside ABC transporter membrane protein</fullName>
    </submittedName>
</protein>
<comment type="subcellular location">
    <subcellularLocation>
        <location evidence="1">Cell membrane</location>
        <topology evidence="1">Multi-pass membrane protein</topology>
    </subcellularLocation>
</comment>
<dbReference type="STRING" id="460384.SAMN05216313_10591"/>
<name>A0A1I0DVW2_9FIRM</name>
<feature type="transmembrane region" description="Helical" evidence="6">
    <location>
        <begin position="69"/>
        <end position="89"/>
    </location>
</feature>
<feature type="transmembrane region" description="Helical" evidence="6">
    <location>
        <begin position="233"/>
        <end position="257"/>
    </location>
</feature>
<evidence type="ECO:0000256" key="1">
    <source>
        <dbReference type="ARBA" id="ARBA00004651"/>
    </source>
</evidence>
<feature type="transmembrane region" description="Helical" evidence="6">
    <location>
        <begin position="269"/>
        <end position="292"/>
    </location>
</feature>
<dbReference type="GO" id="GO:0022857">
    <property type="term" value="F:transmembrane transporter activity"/>
    <property type="evidence" value="ECO:0007669"/>
    <property type="project" value="InterPro"/>
</dbReference>
<organism evidence="7 8">
    <name type="scientific">Enterocloster lavalensis</name>
    <dbReference type="NCBI Taxonomy" id="460384"/>
    <lineage>
        <taxon>Bacteria</taxon>
        <taxon>Bacillati</taxon>
        <taxon>Bacillota</taxon>
        <taxon>Clostridia</taxon>
        <taxon>Lachnospirales</taxon>
        <taxon>Lachnospiraceae</taxon>
        <taxon>Enterocloster</taxon>
    </lineage>
</organism>
<reference evidence="8" key="1">
    <citation type="submission" date="2016-10" db="EMBL/GenBank/DDBJ databases">
        <authorList>
            <person name="Varghese N."/>
            <person name="Submissions S."/>
        </authorList>
    </citation>
    <scope>NUCLEOTIDE SEQUENCE [LARGE SCALE GENOMIC DNA]</scope>
    <source>
        <strain evidence="8">NLAE-zl-G277</strain>
    </source>
</reference>
<keyword evidence="3 6" id="KW-0812">Transmembrane</keyword>
<dbReference type="PANTHER" id="PTHR43370">
    <property type="entry name" value="SUGAR ABC TRANSPORTER INTEGRAL MEMBRANE PROTEIN-RELATED"/>
    <property type="match status" value="1"/>
</dbReference>
<keyword evidence="5 6" id="KW-0472">Membrane</keyword>
<dbReference type="EMBL" id="FOIM01000005">
    <property type="protein sequence ID" value="SET36481.1"/>
    <property type="molecule type" value="Genomic_DNA"/>
</dbReference>
<gene>
    <name evidence="7" type="ORF">SAMN05216313_10591</name>
</gene>
<feature type="transmembrane region" description="Helical" evidence="6">
    <location>
        <begin position="197"/>
        <end position="221"/>
    </location>
</feature>